<comment type="caution">
    <text evidence="1">The sequence shown here is derived from an EMBL/GenBank/DDBJ whole genome shotgun (WGS) entry which is preliminary data.</text>
</comment>
<sequence length="372" mass="42396">MHSLTIWSGGIQAMKEIVFTATACLQPAFLKGLELVFETSSSFYYQLETFELLVRIKCLTLVFFLRCSSNFDLRPERSQSSSHESTYTSPLTLNSTSPQNIPPSTSSRTNQTPQPDFQEEPTVQSCADLSLSRSADPLYSNTNFSLSSPVFIRQINSTISSAPRILPYDLWECDSDTDSCHSCHKNFSLFIRRHHCRRCGLIYCDQCSSSRAEMYDFSFRLDGPGFAVPEETAPTPQRVCEPCHNIIRSGPRIPHIEVPVSMRRTDSQSSILTECPVCTTRLINISKEKKEQESHINSCLETNSFDGTRNSSRYLVFSLKNDSPLIQQECTICMEEYSEGDRIARLNCLCCFHRNCIQEWFLRNNNCPVHFQ</sequence>
<protein>
    <submittedName>
        <fullName evidence="1">Uncharacterized protein</fullName>
    </submittedName>
</protein>
<keyword evidence="2" id="KW-1185">Reference proteome</keyword>
<name>A0ACC2TA97_9FUNG</name>
<dbReference type="Proteomes" id="UP001165960">
    <property type="component" value="Unassembled WGS sequence"/>
</dbReference>
<evidence type="ECO:0000313" key="1">
    <source>
        <dbReference type="EMBL" id="KAJ9071603.1"/>
    </source>
</evidence>
<organism evidence="1 2">
    <name type="scientific">Entomophthora muscae</name>
    <dbReference type="NCBI Taxonomy" id="34485"/>
    <lineage>
        <taxon>Eukaryota</taxon>
        <taxon>Fungi</taxon>
        <taxon>Fungi incertae sedis</taxon>
        <taxon>Zoopagomycota</taxon>
        <taxon>Entomophthoromycotina</taxon>
        <taxon>Entomophthoromycetes</taxon>
        <taxon>Entomophthorales</taxon>
        <taxon>Entomophthoraceae</taxon>
        <taxon>Entomophthora</taxon>
    </lineage>
</organism>
<accession>A0ACC2TA97</accession>
<proteinExistence type="predicted"/>
<reference evidence="1" key="1">
    <citation type="submission" date="2022-04" db="EMBL/GenBank/DDBJ databases">
        <title>Genome of the entomopathogenic fungus Entomophthora muscae.</title>
        <authorList>
            <person name="Elya C."/>
            <person name="Lovett B.R."/>
            <person name="Lee E."/>
            <person name="Macias A.M."/>
            <person name="Hajek A.E."/>
            <person name="De Bivort B.L."/>
            <person name="Kasson M.T."/>
            <person name="De Fine Licht H.H."/>
            <person name="Stajich J.E."/>
        </authorList>
    </citation>
    <scope>NUCLEOTIDE SEQUENCE</scope>
    <source>
        <strain evidence="1">Berkeley</strain>
    </source>
</reference>
<dbReference type="EMBL" id="QTSX02003150">
    <property type="protein sequence ID" value="KAJ9071603.1"/>
    <property type="molecule type" value="Genomic_DNA"/>
</dbReference>
<gene>
    <name evidence="1" type="ORF">DSO57_1035326</name>
</gene>
<evidence type="ECO:0000313" key="2">
    <source>
        <dbReference type="Proteomes" id="UP001165960"/>
    </source>
</evidence>